<feature type="transmembrane region" description="Helical" evidence="6">
    <location>
        <begin position="239"/>
        <end position="260"/>
    </location>
</feature>
<keyword evidence="10" id="KW-1185">Reference proteome</keyword>
<dbReference type="GeneID" id="7050957"/>
<dbReference type="PANTHER" id="PTHR11132">
    <property type="entry name" value="SOLUTE CARRIER FAMILY 35"/>
    <property type="match status" value="1"/>
</dbReference>
<keyword evidence="3 6" id="KW-1133">Transmembrane helix</keyword>
<feature type="transmembrane region" description="Helical" evidence="6">
    <location>
        <begin position="171"/>
        <end position="192"/>
    </location>
</feature>
<sequence>MQNSAVEDHTEKVDDYELTDVQDEAGNLLPMVEQKAPLLAASPAVLEQQMALSSGKRRRRRLKKAAFVCLFIVLWFSFSLALSVVNKWMFSEDQLNFRFPLFMSSSQMVIDWPLVGCISVITVGVALMVATEAQFALSGFLLVLASSVMSGLRWSITQLYLLDHPATSNSFTSLAALTPFMFLFLVCSGLVLEGPNEFIHSPLWATLGWRMSMLFVFPGVLAFVMISAEFGLIKKTGIVTLSVCGIIKEIITILFSSFYFHDKLLPINFVGLVIAIFGIAIYNMYRYFQSLSGDDSDDSDDEPEEENELQEESEEEPLHSSMSAGQSHSRSSYIPLREITHKTSPPEED</sequence>
<dbReference type="GO" id="GO:0015786">
    <property type="term" value="P:UDP-glucose transmembrane transport"/>
    <property type="evidence" value="ECO:0000318"/>
    <property type="project" value="GO_Central"/>
</dbReference>
<dbReference type="EMBL" id="KE651167">
    <property type="protein sequence ID" value="EEB09222.1"/>
    <property type="molecule type" value="Genomic_DNA"/>
</dbReference>
<dbReference type="GO" id="GO:0005793">
    <property type="term" value="C:endoplasmic reticulum-Golgi intermediate compartment"/>
    <property type="evidence" value="ECO:0000318"/>
    <property type="project" value="GO_Central"/>
</dbReference>
<dbReference type="GO" id="GO:0015297">
    <property type="term" value="F:antiporter activity"/>
    <property type="evidence" value="ECO:0000318"/>
    <property type="project" value="GO_Central"/>
</dbReference>
<protein>
    <submittedName>
        <fullName evidence="8">Membrane transporter</fullName>
    </submittedName>
</protein>
<evidence type="ECO:0000256" key="2">
    <source>
        <dbReference type="ARBA" id="ARBA00022692"/>
    </source>
</evidence>
<dbReference type="VEuPathDB" id="FungiDB:SJAG_04406"/>
<dbReference type="OrthoDB" id="18894at2759"/>
<keyword evidence="2 6" id="KW-0812">Transmembrane</keyword>
<evidence type="ECO:0000256" key="6">
    <source>
        <dbReference type="SAM" id="Phobius"/>
    </source>
</evidence>
<evidence type="ECO:0000259" key="7">
    <source>
        <dbReference type="Pfam" id="PF03151"/>
    </source>
</evidence>
<accession>B6K6R8</accession>
<evidence type="ECO:0000313" key="9">
    <source>
        <dbReference type="JaponicusDB" id="SJAG_04406"/>
    </source>
</evidence>
<feature type="transmembrane region" description="Helical" evidence="6">
    <location>
        <begin position="65"/>
        <end position="90"/>
    </location>
</feature>
<proteinExistence type="predicted"/>
<reference evidence="8 10" key="1">
    <citation type="journal article" date="2011" name="Science">
        <title>Comparative functional genomics of the fission yeasts.</title>
        <authorList>
            <person name="Rhind N."/>
            <person name="Chen Z."/>
            <person name="Yassour M."/>
            <person name="Thompson D.A."/>
            <person name="Haas B.J."/>
            <person name="Habib N."/>
            <person name="Wapinski I."/>
            <person name="Roy S."/>
            <person name="Lin M.F."/>
            <person name="Heiman D.I."/>
            <person name="Young S.K."/>
            <person name="Furuya K."/>
            <person name="Guo Y."/>
            <person name="Pidoux A."/>
            <person name="Chen H.M."/>
            <person name="Robbertse B."/>
            <person name="Goldberg J.M."/>
            <person name="Aoki K."/>
            <person name="Bayne E.H."/>
            <person name="Berlin A.M."/>
            <person name="Desjardins C.A."/>
            <person name="Dobbs E."/>
            <person name="Dukaj L."/>
            <person name="Fan L."/>
            <person name="FitzGerald M.G."/>
            <person name="French C."/>
            <person name="Gujja S."/>
            <person name="Hansen K."/>
            <person name="Keifenheim D."/>
            <person name="Levin J.Z."/>
            <person name="Mosher R.A."/>
            <person name="Mueller C.A."/>
            <person name="Pfiffner J."/>
            <person name="Priest M."/>
            <person name="Russ C."/>
            <person name="Smialowska A."/>
            <person name="Swoboda P."/>
            <person name="Sykes S.M."/>
            <person name="Vaughn M."/>
            <person name="Vengrova S."/>
            <person name="Yoder R."/>
            <person name="Zeng Q."/>
            <person name="Allshire R."/>
            <person name="Baulcombe D."/>
            <person name="Birren B.W."/>
            <person name="Brown W."/>
            <person name="Ekwall K."/>
            <person name="Kellis M."/>
            <person name="Leatherwood J."/>
            <person name="Levin H."/>
            <person name="Margalit H."/>
            <person name="Martienssen R."/>
            <person name="Nieduszynski C.A."/>
            <person name="Spatafora J.W."/>
            <person name="Friedman N."/>
            <person name="Dalgaard J.Z."/>
            <person name="Baumann P."/>
            <person name="Niki H."/>
            <person name="Regev A."/>
            <person name="Nusbaum C."/>
        </authorList>
    </citation>
    <scope>NUCLEOTIDE SEQUENCE [LARGE SCALE GENOMIC DNA]</scope>
    <source>
        <strain evidence="10">yFS275 / FY16936</strain>
    </source>
</reference>
<evidence type="ECO:0000256" key="3">
    <source>
        <dbReference type="ARBA" id="ARBA00022989"/>
    </source>
</evidence>
<dbReference type="GO" id="GO:0005794">
    <property type="term" value="C:Golgi apparatus"/>
    <property type="evidence" value="ECO:0000318"/>
    <property type="project" value="GO_Central"/>
</dbReference>
<evidence type="ECO:0000256" key="5">
    <source>
        <dbReference type="SAM" id="MobiDB-lite"/>
    </source>
</evidence>
<dbReference type="InterPro" id="IPR004853">
    <property type="entry name" value="Sugar_P_trans_dom"/>
</dbReference>
<evidence type="ECO:0000313" key="8">
    <source>
        <dbReference type="EMBL" id="EEB09222.1"/>
    </source>
</evidence>
<feature type="domain" description="Sugar phosphate transporter" evidence="7">
    <location>
        <begin position="115"/>
        <end position="283"/>
    </location>
</feature>
<dbReference type="eggNOG" id="KOG1443">
    <property type="taxonomic scope" value="Eukaryota"/>
</dbReference>
<feature type="transmembrane region" description="Helical" evidence="6">
    <location>
        <begin position="137"/>
        <end position="156"/>
    </location>
</feature>
<evidence type="ECO:0000256" key="4">
    <source>
        <dbReference type="ARBA" id="ARBA00023136"/>
    </source>
</evidence>
<dbReference type="Pfam" id="PF03151">
    <property type="entry name" value="TPT"/>
    <property type="match status" value="1"/>
</dbReference>
<dbReference type="GO" id="GO:0005801">
    <property type="term" value="C:cis-Golgi network"/>
    <property type="evidence" value="ECO:0000318"/>
    <property type="project" value="GO_Central"/>
</dbReference>
<evidence type="ECO:0000256" key="1">
    <source>
        <dbReference type="ARBA" id="ARBA00004141"/>
    </source>
</evidence>
<comment type="subcellular location">
    <subcellularLocation>
        <location evidence="1">Membrane</location>
        <topology evidence="1">Multi-pass membrane protein</topology>
    </subcellularLocation>
</comment>
<dbReference type="HOGENOM" id="CLU_794912_0_0_1"/>
<dbReference type="RefSeq" id="XP_002175515.1">
    <property type="nucleotide sequence ID" value="XM_002175479.1"/>
</dbReference>
<feature type="transmembrane region" description="Helical" evidence="6">
    <location>
        <begin position="213"/>
        <end position="233"/>
    </location>
</feature>
<dbReference type="InterPro" id="IPR050186">
    <property type="entry name" value="TPT_transporter"/>
</dbReference>
<feature type="transmembrane region" description="Helical" evidence="6">
    <location>
        <begin position="267"/>
        <end position="285"/>
    </location>
</feature>
<feature type="region of interest" description="Disordered" evidence="5">
    <location>
        <begin position="293"/>
        <end position="349"/>
    </location>
</feature>
<dbReference type="AlphaFoldDB" id="B6K6R8"/>
<keyword evidence="4 6" id="KW-0472">Membrane</keyword>
<feature type="transmembrane region" description="Helical" evidence="6">
    <location>
        <begin position="110"/>
        <end position="130"/>
    </location>
</feature>
<dbReference type="Proteomes" id="UP000001744">
    <property type="component" value="Unassembled WGS sequence"/>
</dbReference>
<dbReference type="JaponicusDB" id="SJAG_04406">
    <property type="gene designation" value="pet3"/>
</dbReference>
<dbReference type="STRING" id="402676.B6K6R8"/>
<gene>
    <name evidence="9" type="primary">pet3</name>
    <name evidence="8" type="ORF">SJAG_04406</name>
</gene>
<dbReference type="GO" id="GO:0016020">
    <property type="term" value="C:membrane"/>
    <property type="evidence" value="ECO:0007669"/>
    <property type="project" value="UniProtKB-SubCell"/>
</dbReference>
<name>B6K6R8_SCHJY</name>
<feature type="compositionally biased region" description="Acidic residues" evidence="5">
    <location>
        <begin position="294"/>
        <end position="315"/>
    </location>
</feature>
<feature type="compositionally biased region" description="Basic and acidic residues" evidence="5">
    <location>
        <begin position="338"/>
        <end position="349"/>
    </location>
</feature>
<organism evidence="8 10">
    <name type="scientific">Schizosaccharomyces japonicus (strain yFS275 / FY16936)</name>
    <name type="common">Fission yeast</name>
    <dbReference type="NCBI Taxonomy" id="402676"/>
    <lineage>
        <taxon>Eukaryota</taxon>
        <taxon>Fungi</taxon>
        <taxon>Dikarya</taxon>
        <taxon>Ascomycota</taxon>
        <taxon>Taphrinomycotina</taxon>
        <taxon>Schizosaccharomycetes</taxon>
        <taxon>Schizosaccharomycetales</taxon>
        <taxon>Schizosaccharomycetaceae</taxon>
        <taxon>Schizosaccharomyces</taxon>
    </lineage>
</organism>
<evidence type="ECO:0000313" key="10">
    <source>
        <dbReference type="Proteomes" id="UP000001744"/>
    </source>
</evidence>